<name>A0AAD3CXH3_9STRA</name>
<sequence>MDFHSTFIPALVAYAIKDDSFNMHKGKWMVEGTLSALLLNHYNIDKELSFTEDILVNALGQNNIINLRKHNLAGVHESLERNMSRLHAVDHRQKGQRRRRVYYIEMKPFVPRRSNRLKRVHDEVSNTLPAIVSPTPTKKTRRRSSQLQVTDLSHTSVSSIILFLSPRNHFRNVKTDLVVNSSDRVWFKELLQLHINTLEQIQGSNCTPIEIVDAELQNQMTDAKHKKIADRIREEVIQSISNGKYKAGGPSIYWYSTEAKNLFCPDNKEFGGKQRLIHDSLLTKGCLGTYNPKFKVGDTQSFTFCESSSGPFFMSPLERETLENGDLHDSKFVPIPKNVLLQRLFEKGLFINLDTIRIANCEFRIDHQNRMLYGKDKKLSANEIRSLCEDRHIDPHAFQQQRPSNNTLQALVKHLIDNIPLHETVKFQNRMVHIDRLNNCIWKRNNVIPTMYVRKLCRENDVEWKLQKPCVSNSKEVDKSIKELLKDLTNDGHFIPRNRMKKADLISFATKYDIPIKKTVETQVTEGWVGKAKGKLQIAFERGLLNLEKYCVEEFSDKGKKDENGNVIRETSLNELLASCSDFIEEESMLQKNIKDLGGQCIHSPKYHCEIAGEGIEYSWGNSKMKYRRSKMIDRDSFKKFRETVEECLSRTYLTMERIRMNSRRAHEYIVAYFILSISDDNLDGGIKEFELDALKPQAASASKIEQLKERVRSHRAALDFDTGFCKATVCIKEESQK</sequence>
<comment type="caution">
    <text evidence="1">The sequence shown here is derived from an EMBL/GenBank/DDBJ whole genome shotgun (WGS) entry which is preliminary data.</text>
</comment>
<dbReference type="EMBL" id="BLLK01000047">
    <property type="protein sequence ID" value="GFH53833.1"/>
    <property type="molecule type" value="Genomic_DNA"/>
</dbReference>
<dbReference type="AlphaFoldDB" id="A0AAD3CXH3"/>
<proteinExistence type="predicted"/>
<protein>
    <submittedName>
        <fullName evidence="1">Uncharacterized protein</fullName>
    </submittedName>
</protein>
<dbReference type="Proteomes" id="UP001054902">
    <property type="component" value="Unassembled WGS sequence"/>
</dbReference>
<gene>
    <name evidence="1" type="ORF">CTEN210_10309</name>
</gene>
<organism evidence="1 2">
    <name type="scientific">Chaetoceros tenuissimus</name>
    <dbReference type="NCBI Taxonomy" id="426638"/>
    <lineage>
        <taxon>Eukaryota</taxon>
        <taxon>Sar</taxon>
        <taxon>Stramenopiles</taxon>
        <taxon>Ochrophyta</taxon>
        <taxon>Bacillariophyta</taxon>
        <taxon>Coscinodiscophyceae</taxon>
        <taxon>Chaetocerotophycidae</taxon>
        <taxon>Chaetocerotales</taxon>
        <taxon>Chaetocerotaceae</taxon>
        <taxon>Chaetoceros</taxon>
    </lineage>
</organism>
<evidence type="ECO:0000313" key="2">
    <source>
        <dbReference type="Proteomes" id="UP001054902"/>
    </source>
</evidence>
<reference evidence="1 2" key="1">
    <citation type="journal article" date="2021" name="Sci. Rep.">
        <title>The genome of the diatom Chaetoceros tenuissimus carries an ancient integrated fragment of an extant virus.</title>
        <authorList>
            <person name="Hongo Y."/>
            <person name="Kimura K."/>
            <person name="Takaki Y."/>
            <person name="Yoshida Y."/>
            <person name="Baba S."/>
            <person name="Kobayashi G."/>
            <person name="Nagasaki K."/>
            <person name="Hano T."/>
            <person name="Tomaru Y."/>
        </authorList>
    </citation>
    <scope>NUCLEOTIDE SEQUENCE [LARGE SCALE GENOMIC DNA]</scope>
    <source>
        <strain evidence="1 2">NIES-3715</strain>
    </source>
</reference>
<evidence type="ECO:0000313" key="1">
    <source>
        <dbReference type="EMBL" id="GFH53833.1"/>
    </source>
</evidence>
<keyword evidence="2" id="KW-1185">Reference proteome</keyword>
<accession>A0AAD3CXH3</accession>